<dbReference type="GeneID" id="8850082"/>
<dbReference type="EMBL" id="GG738870">
    <property type="protein sequence ID" value="EFC43948.1"/>
    <property type="molecule type" value="Genomic_DNA"/>
</dbReference>
<feature type="compositionally biased region" description="Pro residues" evidence="1">
    <location>
        <begin position="14"/>
        <end position="24"/>
    </location>
</feature>
<dbReference type="Proteomes" id="UP000006671">
    <property type="component" value="Unassembled WGS sequence"/>
</dbReference>
<dbReference type="InParanoid" id="D2VGD9"/>
<dbReference type="VEuPathDB" id="AmoebaDB:NAEGRDRAFT_67942"/>
<dbReference type="RefSeq" id="XP_002676692.1">
    <property type="nucleotide sequence ID" value="XM_002676646.1"/>
</dbReference>
<dbReference type="OMA" id="LECIDFH"/>
<feature type="region of interest" description="Disordered" evidence="1">
    <location>
        <begin position="1"/>
        <end position="41"/>
    </location>
</feature>
<protein>
    <submittedName>
        <fullName evidence="2">Predicted protein</fullName>
    </submittedName>
</protein>
<evidence type="ECO:0000313" key="3">
    <source>
        <dbReference type="Proteomes" id="UP000006671"/>
    </source>
</evidence>
<gene>
    <name evidence="2" type="ORF">NAEGRDRAFT_67942</name>
</gene>
<accession>D2VGD9</accession>
<dbReference type="AlphaFoldDB" id="D2VGD9"/>
<keyword evidence="3" id="KW-1185">Reference proteome</keyword>
<evidence type="ECO:0000256" key="1">
    <source>
        <dbReference type="SAM" id="MobiDB-lite"/>
    </source>
</evidence>
<name>D2VGD9_NAEGR</name>
<dbReference type="KEGG" id="ngr:NAEGRDRAFT_67942"/>
<reference evidence="2 3" key="1">
    <citation type="journal article" date="2010" name="Cell">
        <title>The genome of Naegleria gruberi illuminates early eukaryotic versatility.</title>
        <authorList>
            <person name="Fritz-Laylin L.K."/>
            <person name="Prochnik S.E."/>
            <person name="Ginger M.L."/>
            <person name="Dacks J.B."/>
            <person name="Carpenter M.L."/>
            <person name="Field M.C."/>
            <person name="Kuo A."/>
            <person name="Paredez A."/>
            <person name="Chapman J."/>
            <person name="Pham J."/>
            <person name="Shu S."/>
            <person name="Neupane R."/>
            <person name="Cipriano M."/>
            <person name="Mancuso J."/>
            <person name="Tu H."/>
            <person name="Salamov A."/>
            <person name="Lindquist E."/>
            <person name="Shapiro H."/>
            <person name="Lucas S."/>
            <person name="Grigoriev I.V."/>
            <person name="Cande W.Z."/>
            <person name="Fulton C."/>
            <person name="Rokhsar D.S."/>
            <person name="Dawson S.C."/>
        </authorList>
    </citation>
    <scope>NUCLEOTIDE SEQUENCE [LARGE SCALE GENOMIC DNA]</scope>
    <source>
        <strain evidence="2 3">NEG-M</strain>
    </source>
</reference>
<sequence>MQQDNQHDDEVDPFAPPPPPPSSTPTPTNGRQQHQEIDDDGPMEVLVEYSFRDFERFTHVTPNDMISYQSGKKSFYDVLYDIKTPCGEIYNNMMNYVHNMAIAQQKDISVDDIRDSVERKTFLECIDFHSHLYEVRTKNLVLNIEGNSK</sequence>
<proteinExistence type="predicted"/>
<dbReference type="OrthoDB" id="10347080at2759"/>
<evidence type="ECO:0000313" key="2">
    <source>
        <dbReference type="EMBL" id="EFC43948.1"/>
    </source>
</evidence>
<organism evidence="3">
    <name type="scientific">Naegleria gruberi</name>
    <name type="common">Amoeba</name>
    <dbReference type="NCBI Taxonomy" id="5762"/>
    <lineage>
        <taxon>Eukaryota</taxon>
        <taxon>Discoba</taxon>
        <taxon>Heterolobosea</taxon>
        <taxon>Tetramitia</taxon>
        <taxon>Eutetramitia</taxon>
        <taxon>Vahlkampfiidae</taxon>
        <taxon>Naegleria</taxon>
    </lineage>
</organism>